<evidence type="ECO:0000313" key="2">
    <source>
        <dbReference type="EMBL" id="KAK8886132.1"/>
    </source>
</evidence>
<gene>
    <name evidence="2" type="ORF">M9Y10_041592</name>
</gene>
<name>A0ABR2K4V0_9EUKA</name>
<feature type="compositionally biased region" description="Polar residues" evidence="1">
    <location>
        <begin position="170"/>
        <end position="205"/>
    </location>
</feature>
<evidence type="ECO:0000313" key="3">
    <source>
        <dbReference type="Proteomes" id="UP001470230"/>
    </source>
</evidence>
<feature type="region of interest" description="Disordered" evidence="1">
    <location>
        <begin position="162"/>
        <end position="267"/>
    </location>
</feature>
<feature type="compositionally biased region" description="Polar residues" evidence="1">
    <location>
        <begin position="247"/>
        <end position="267"/>
    </location>
</feature>
<organism evidence="2 3">
    <name type="scientific">Tritrichomonas musculus</name>
    <dbReference type="NCBI Taxonomy" id="1915356"/>
    <lineage>
        <taxon>Eukaryota</taxon>
        <taxon>Metamonada</taxon>
        <taxon>Parabasalia</taxon>
        <taxon>Tritrichomonadida</taxon>
        <taxon>Tritrichomonadidae</taxon>
        <taxon>Tritrichomonas</taxon>
    </lineage>
</organism>
<proteinExistence type="predicted"/>
<reference evidence="2 3" key="1">
    <citation type="submission" date="2024-04" db="EMBL/GenBank/DDBJ databases">
        <title>Tritrichomonas musculus Genome.</title>
        <authorList>
            <person name="Alves-Ferreira E."/>
            <person name="Grigg M."/>
            <person name="Lorenzi H."/>
            <person name="Galac M."/>
        </authorList>
    </citation>
    <scope>NUCLEOTIDE SEQUENCE [LARGE SCALE GENOMIC DNA]</scope>
    <source>
        <strain evidence="2 3">EAF2021</strain>
    </source>
</reference>
<feature type="region of interest" description="Disordered" evidence="1">
    <location>
        <begin position="325"/>
        <end position="375"/>
    </location>
</feature>
<dbReference type="Proteomes" id="UP001470230">
    <property type="component" value="Unassembled WGS sequence"/>
</dbReference>
<feature type="compositionally biased region" description="Basic and acidic residues" evidence="1">
    <location>
        <begin position="359"/>
        <end position="368"/>
    </location>
</feature>
<feature type="compositionally biased region" description="Basic and acidic residues" evidence="1">
    <location>
        <begin position="326"/>
        <end position="339"/>
    </location>
</feature>
<feature type="compositionally biased region" description="Polar residues" evidence="1">
    <location>
        <begin position="215"/>
        <end position="229"/>
    </location>
</feature>
<accession>A0ABR2K4V0</accession>
<keyword evidence="3" id="KW-1185">Reference proteome</keyword>
<protein>
    <submittedName>
        <fullName evidence="2">Uncharacterized protein</fullName>
    </submittedName>
</protein>
<sequence>MFSFIKRLFFNTQKEKETTDLKIDQVQSDGESSEKLSDISYVESQTSSTLYLVEESTFEIIEPYIPKSTPGLYRPSTSYFYSSSQSESSESDIEIVTGYLTFDSDDDKRKSTTNENKTIIKYEQNTFQEDSSQSDSSTVSIHEGYLQFTEEDKELTKVCSFHSEKPRKAGSNSKEFNNQSDKNPNPKEQFSVSKNFFSPSNTPSNDSKKKKECPLSQSKTVQFGPQKPSNENEDLTPRKPILRKQSSDINSKTSTQPNSNSIKQSANSKFSKTSSLFDHSFVENSNSNVFITPKNNKTDISTISVAKEKRNKSQIVNIDLIQSNDSQEKSKSVLQERNRNLLSTNSDKKRNSKLKRKDSKNSSDKEIGKCSSTSNSTQILKFSSKKLDNSKTD</sequence>
<comment type="caution">
    <text evidence="2">The sequence shown here is derived from an EMBL/GenBank/DDBJ whole genome shotgun (WGS) entry which is preliminary data.</text>
</comment>
<evidence type="ECO:0000256" key="1">
    <source>
        <dbReference type="SAM" id="MobiDB-lite"/>
    </source>
</evidence>
<dbReference type="EMBL" id="JAPFFF010000007">
    <property type="protein sequence ID" value="KAK8886132.1"/>
    <property type="molecule type" value="Genomic_DNA"/>
</dbReference>